<keyword evidence="4" id="KW-1185">Reference proteome</keyword>
<name>A0A8H7WDB3_9HELO</name>
<dbReference type="AlphaFoldDB" id="A0A8H7WDB3"/>
<gene>
    <name evidence="3" type="ORF">IFR04_004188</name>
</gene>
<evidence type="ECO:0000256" key="1">
    <source>
        <dbReference type="SAM" id="MobiDB-lite"/>
    </source>
</evidence>
<feature type="region of interest" description="Disordered" evidence="1">
    <location>
        <begin position="70"/>
        <end position="104"/>
    </location>
</feature>
<proteinExistence type="predicted"/>
<feature type="chain" id="PRO_5034949769" evidence="2">
    <location>
        <begin position="27"/>
        <end position="104"/>
    </location>
</feature>
<keyword evidence="2" id="KW-0732">Signal</keyword>
<protein>
    <submittedName>
        <fullName evidence="3">Uncharacterized protein</fullName>
    </submittedName>
</protein>
<organism evidence="3 4">
    <name type="scientific">Cadophora malorum</name>
    <dbReference type="NCBI Taxonomy" id="108018"/>
    <lineage>
        <taxon>Eukaryota</taxon>
        <taxon>Fungi</taxon>
        <taxon>Dikarya</taxon>
        <taxon>Ascomycota</taxon>
        <taxon>Pezizomycotina</taxon>
        <taxon>Leotiomycetes</taxon>
        <taxon>Helotiales</taxon>
        <taxon>Ploettnerulaceae</taxon>
        <taxon>Cadophora</taxon>
    </lineage>
</organism>
<dbReference type="EMBL" id="JAFJYH010000045">
    <property type="protein sequence ID" value="KAG4422710.1"/>
    <property type="molecule type" value="Genomic_DNA"/>
</dbReference>
<evidence type="ECO:0000256" key="2">
    <source>
        <dbReference type="SAM" id="SignalP"/>
    </source>
</evidence>
<evidence type="ECO:0000313" key="4">
    <source>
        <dbReference type="Proteomes" id="UP000664132"/>
    </source>
</evidence>
<evidence type="ECO:0000313" key="3">
    <source>
        <dbReference type="EMBL" id="KAG4422710.1"/>
    </source>
</evidence>
<dbReference type="Proteomes" id="UP000664132">
    <property type="component" value="Unassembled WGS sequence"/>
</dbReference>
<reference evidence="3" key="1">
    <citation type="submission" date="2021-02" db="EMBL/GenBank/DDBJ databases">
        <title>Genome sequence Cadophora malorum strain M34.</title>
        <authorList>
            <person name="Stefanovic E."/>
            <person name="Vu D."/>
            <person name="Scully C."/>
            <person name="Dijksterhuis J."/>
            <person name="Roader J."/>
            <person name="Houbraken J."/>
        </authorList>
    </citation>
    <scope>NUCLEOTIDE SEQUENCE</scope>
    <source>
        <strain evidence="3">M34</strain>
    </source>
</reference>
<accession>A0A8H7WDB3</accession>
<feature type="signal peptide" evidence="2">
    <location>
        <begin position="1"/>
        <end position="26"/>
    </location>
</feature>
<sequence>MFPPPSGATSPQLRLIFICFLAPVSILPLRDSLANTHHHPGMYSGPSINTALVQALEYTVCTYKISHPMSKQSSPLLDDITTTSSPPDQFSSIHIATNKTTSAY</sequence>
<comment type="caution">
    <text evidence="3">The sequence shown here is derived from an EMBL/GenBank/DDBJ whole genome shotgun (WGS) entry which is preliminary data.</text>
</comment>